<dbReference type="Proteomes" id="UP000033860">
    <property type="component" value="Unassembled WGS sequence"/>
</dbReference>
<comment type="caution">
    <text evidence="1">The sequence shown here is derived from an EMBL/GenBank/DDBJ whole genome shotgun (WGS) entry which is preliminary data.</text>
</comment>
<name>A0A0G1USA8_9BACT</name>
<organism evidence="1 2">
    <name type="scientific">Candidatus Beckwithbacteria bacterium GW2011_GWB1_47_15</name>
    <dbReference type="NCBI Taxonomy" id="1618371"/>
    <lineage>
        <taxon>Bacteria</taxon>
        <taxon>Candidatus Beckwithiibacteriota</taxon>
    </lineage>
</organism>
<protein>
    <submittedName>
        <fullName evidence="1">Uncharacterized protein</fullName>
    </submittedName>
</protein>
<sequence>MSKKQTKLDTFDLNELQLRKQMIKQHQLTIQALDSQLVVWLLGKFFKYGLDSQKEYNFDAVTGEITEVTQSQKGGGS</sequence>
<proteinExistence type="predicted"/>
<accession>A0A0G1USA8</accession>
<evidence type="ECO:0000313" key="1">
    <source>
        <dbReference type="EMBL" id="KKU60590.1"/>
    </source>
</evidence>
<reference evidence="1 2" key="1">
    <citation type="journal article" date="2015" name="Nature">
        <title>rRNA introns, odd ribosomes, and small enigmatic genomes across a large radiation of phyla.</title>
        <authorList>
            <person name="Brown C.T."/>
            <person name="Hug L.A."/>
            <person name="Thomas B.C."/>
            <person name="Sharon I."/>
            <person name="Castelle C.J."/>
            <person name="Singh A."/>
            <person name="Wilkins M.J."/>
            <person name="Williams K.H."/>
            <person name="Banfield J.F."/>
        </authorList>
    </citation>
    <scope>NUCLEOTIDE SEQUENCE [LARGE SCALE GENOMIC DNA]</scope>
</reference>
<gene>
    <name evidence="1" type="ORF">UX85_C0009G0043</name>
</gene>
<evidence type="ECO:0000313" key="2">
    <source>
        <dbReference type="Proteomes" id="UP000033860"/>
    </source>
</evidence>
<dbReference type="EMBL" id="LCNT01000009">
    <property type="protein sequence ID" value="KKU60590.1"/>
    <property type="molecule type" value="Genomic_DNA"/>
</dbReference>
<dbReference type="AlphaFoldDB" id="A0A0G1USA8"/>